<protein>
    <submittedName>
        <fullName evidence="2">Uncharacterized protein</fullName>
    </submittedName>
</protein>
<reference evidence="2" key="2">
    <citation type="submission" date="2006-09" db="EMBL/GenBank/DDBJ databases">
        <authorList>
            <person name="Lopez N.I."/>
        </authorList>
    </citation>
    <scope>NUCLEOTIDE SEQUENCE</scope>
    <source>
        <strain evidence="2">14-3</strain>
    </source>
</reference>
<reference evidence="2" key="3">
    <citation type="journal article" date="2007" name="Plasmid">
        <title>The polyhydroxyalkanoate genes of a stress resistant Antarctic Pseudomonas are situated within a genomic island.</title>
        <authorList>
            <person name="Ayub N.D."/>
            <person name="Pettinari M.J."/>
            <person name="Mendez B.S."/>
            <person name="Lopez N.I."/>
        </authorList>
    </citation>
    <scope>NUCLEOTIDE SEQUENCE</scope>
    <source>
        <strain evidence="2">14-3</strain>
    </source>
</reference>
<name>A0AEG2_9PSED</name>
<dbReference type="EMBL" id="AM262984">
    <property type="protein sequence ID" value="CAL64806.1"/>
    <property type="molecule type" value="Genomic_DNA"/>
</dbReference>
<reference evidence="2" key="1">
    <citation type="journal article" date="2006" name="FEMS Microbiol. Lett.">
        <title>Impaired polyhydroxybutyrate biosynthesis from glucose in Pseudomonas sp. 14-3 is due to a defective beta-ketothiolase gene.</title>
        <authorList>
            <person name="Ayub N.D."/>
            <person name="Pettinari M.J."/>
            <person name="Mendez B.S."/>
            <person name="Lopez N.I."/>
        </authorList>
    </citation>
    <scope>NUCLEOTIDE SEQUENCE</scope>
    <source>
        <strain evidence="2">14-3</strain>
    </source>
</reference>
<accession>A0AEG2</accession>
<evidence type="ECO:0000313" key="2">
    <source>
        <dbReference type="EMBL" id="CAL64806.1"/>
    </source>
</evidence>
<dbReference type="AlphaFoldDB" id="A0AEG2"/>
<organism evidence="2">
    <name type="scientific">Pseudomonas extremaustralis</name>
    <dbReference type="NCBI Taxonomy" id="359110"/>
    <lineage>
        <taxon>Bacteria</taxon>
        <taxon>Pseudomonadati</taxon>
        <taxon>Pseudomonadota</taxon>
        <taxon>Gammaproteobacteria</taxon>
        <taxon>Pseudomonadales</taxon>
        <taxon>Pseudomonadaceae</taxon>
        <taxon>Pseudomonas</taxon>
    </lineage>
</organism>
<evidence type="ECO:0000256" key="1">
    <source>
        <dbReference type="SAM" id="MobiDB-lite"/>
    </source>
</evidence>
<feature type="region of interest" description="Disordered" evidence="1">
    <location>
        <begin position="1"/>
        <end position="22"/>
    </location>
</feature>
<proteinExistence type="predicted"/>
<sequence length="109" mass="12199">MTAGKEKNHRQIFYMSPMPGQPHLQRLTSSLRRSTHNGLRRTLPAIGHDTKEGRVILSCHQQEGTAVAPYRRYFHPHPGPQDIAKTDGGGEFRRGGCHSNFQLVIAKGD</sequence>